<accession>A0A1G1YFZ2</accession>
<dbReference type="STRING" id="1797542.A3J59_02755"/>
<dbReference type="NCBIfam" id="NF037970">
    <property type="entry name" value="vanZ_1"/>
    <property type="match status" value="1"/>
</dbReference>
<dbReference type="Pfam" id="PF04892">
    <property type="entry name" value="VanZ"/>
    <property type="match status" value="1"/>
</dbReference>
<evidence type="ECO:0000256" key="1">
    <source>
        <dbReference type="SAM" id="Phobius"/>
    </source>
</evidence>
<evidence type="ECO:0000313" key="3">
    <source>
        <dbReference type="EMBL" id="OGY51252.1"/>
    </source>
</evidence>
<feature type="transmembrane region" description="Helical" evidence="1">
    <location>
        <begin position="7"/>
        <end position="25"/>
    </location>
</feature>
<keyword evidence="1" id="KW-0472">Membrane</keyword>
<keyword evidence="1" id="KW-1133">Transmembrane helix</keyword>
<gene>
    <name evidence="3" type="ORF">A3J59_02755</name>
</gene>
<protein>
    <recommendedName>
        <fullName evidence="2">VanZ-like domain-containing protein</fullName>
    </recommendedName>
</protein>
<evidence type="ECO:0000313" key="4">
    <source>
        <dbReference type="Proteomes" id="UP000177310"/>
    </source>
</evidence>
<feature type="transmembrane region" description="Helical" evidence="1">
    <location>
        <begin position="45"/>
        <end position="63"/>
    </location>
</feature>
<evidence type="ECO:0000259" key="2">
    <source>
        <dbReference type="Pfam" id="PF04892"/>
    </source>
</evidence>
<organism evidence="3 4">
    <name type="scientific">Candidatus Buchananbacteria bacterium RIFCSPHIGHO2_02_FULL_56_16</name>
    <dbReference type="NCBI Taxonomy" id="1797542"/>
    <lineage>
        <taxon>Bacteria</taxon>
        <taxon>Candidatus Buchananiibacteriota</taxon>
    </lineage>
</organism>
<comment type="caution">
    <text evidence="3">The sequence shown here is derived from an EMBL/GenBank/DDBJ whole genome shotgun (WGS) entry which is preliminary data.</text>
</comment>
<sequence length="122" mass="13768">MTKRTQNVSNCLAVFAWLLVIYYFSNQPDLASNLEPSWDFLLRKLAHFAEYFVLTYLLFRAILGHNVKQRQAIIAAAVLSIGYALTDEWHQGFVVGRQASVKDVGVDSSGAALMGILLFWKK</sequence>
<dbReference type="InterPro" id="IPR006976">
    <property type="entry name" value="VanZ-like"/>
</dbReference>
<dbReference type="EMBL" id="MHIL01000021">
    <property type="protein sequence ID" value="OGY51252.1"/>
    <property type="molecule type" value="Genomic_DNA"/>
</dbReference>
<feature type="domain" description="VanZ-like" evidence="2">
    <location>
        <begin position="24"/>
        <end position="119"/>
    </location>
</feature>
<reference evidence="3 4" key="1">
    <citation type="journal article" date="2016" name="Nat. Commun.">
        <title>Thousands of microbial genomes shed light on interconnected biogeochemical processes in an aquifer system.</title>
        <authorList>
            <person name="Anantharaman K."/>
            <person name="Brown C.T."/>
            <person name="Hug L.A."/>
            <person name="Sharon I."/>
            <person name="Castelle C.J."/>
            <person name="Probst A.J."/>
            <person name="Thomas B.C."/>
            <person name="Singh A."/>
            <person name="Wilkins M.J."/>
            <person name="Karaoz U."/>
            <person name="Brodie E.L."/>
            <person name="Williams K.H."/>
            <person name="Hubbard S.S."/>
            <person name="Banfield J.F."/>
        </authorList>
    </citation>
    <scope>NUCLEOTIDE SEQUENCE [LARGE SCALE GENOMIC DNA]</scope>
</reference>
<dbReference type="AlphaFoldDB" id="A0A1G1YFZ2"/>
<proteinExistence type="predicted"/>
<dbReference type="Proteomes" id="UP000177310">
    <property type="component" value="Unassembled WGS sequence"/>
</dbReference>
<keyword evidence="1" id="KW-0812">Transmembrane</keyword>
<name>A0A1G1YFZ2_9BACT</name>